<evidence type="ECO:0000256" key="1">
    <source>
        <dbReference type="ARBA" id="ARBA00005896"/>
    </source>
</evidence>
<dbReference type="InterPro" id="IPR042098">
    <property type="entry name" value="TauD-like_sf"/>
</dbReference>
<keyword evidence="4" id="KW-0560">Oxidoreductase</keyword>
<dbReference type="AlphaFoldDB" id="A0A5D9CCQ6"/>
<dbReference type="Pfam" id="PF02668">
    <property type="entry name" value="TauD"/>
    <property type="match status" value="1"/>
</dbReference>
<proteinExistence type="inferred from homology"/>
<dbReference type="GO" id="GO:0046872">
    <property type="term" value="F:metal ion binding"/>
    <property type="evidence" value="ECO:0007669"/>
    <property type="project" value="UniProtKB-KW"/>
</dbReference>
<accession>A0A5D9CCQ6</accession>
<protein>
    <submittedName>
        <fullName evidence="7">TauD/TfdA family dioxygenase</fullName>
    </submittedName>
</protein>
<comment type="caution">
    <text evidence="7">The sequence shown here is derived from an EMBL/GenBank/DDBJ whole genome shotgun (WGS) entry which is preliminary data.</text>
</comment>
<dbReference type="InterPro" id="IPR003819">
    <property type="entry name" value="TauD/TfdA-like"/>
</dbReference>
<organism evidence="7 8">
    <name type="scientific">Sphingomonas montanisoli</name>
    <dbReference type="NCBI Taxonomy" id="2606412"/>
    <lineage>
        <taxon>Bacteria</taxon>
        <taxon>Pseudomonadati</taxon>
        <taxon>Pseudomonadota</taxon>
        <taxon>Alphaproteobacteria</taxon>
        <taxon>Sphingomonadales</taxon>
        <taxon>Sphingomonadaceae</taxon>
        <taxon>Sphingomonas</taxon>
    </lineage>
</organism>
<keyword evidence="3 7" id="KW-0223">Dioxygenase</keyword>
<evidence type="ECO:0000256" key="5">
    <source>
        <dbReference type="ARBA" id="ARBA00023004"/>
    </source>
</evidence>
<dbReference type="PANTHER" id="PTHR30468:SF1">
    <property type="entry name" value="ALPHA-KETOGLUTARATE-DEPENDENT SULFONATE DIOXYGENASE"/>
    <property type="match status" value="1"/>
</dbReference>
<evidence type="ECO:0000313" key="7">
    <source>
        <dbReference type="EMBL" id="TZG29459.1"/>
    </source>
</evidence>
<dbReference type="Proteomes" id="UP000322077">
    <property type="component" value="Unassembled WGS sequence"/>
</dbReference>
<dbReference type="GO" id="GO:0005737">
    <property type="term" value="C:cytoplasm"/>
    <property type="evidence" value="ECO:0007669"/>
    <property type="project" value="TreeGrafter"/>
</dbReference>
<keyword evidence="2" id="KW-0479">Metal-binding</keyword>
<dbReference type="PANTHER" id="PTHR30468">
    <property type="entry name" value="ALPHA-KETOGLUTARATE-DEPENDENT SULFONATE DIOXYGENASE"/>
    <property type="match status" value="1"/>
</dbReference>
<evidence type="ECO:0000313" key="8">
    <source>
        <dbReference type="Proteomes" id="UP000322077"/>
    </source>
</evidence>
<reference evidence="7 8" key="1">
    <citation type="submission" date="2019-08" db="EMBL/GenBank/DDBJ databases">
        <authorList>
            <person name="Wang G."/>
            <person name="Xu Z."/>
        </authorList>
    </citation>
    <scope>NUCLEOTIDE SEQUENCE [LARGE SCALE GENOMIC DNA]</scope>
    <source>
        <strain evidence="7 8">ZX</strain>
    </source>
</reference>
<dbReference type="EMBL" id="VTOU01000001">
    <property type="protein sequence ID" value="TZG29459.1"/>
    <property type="molecule type" value="Genomic_DNA"/>
</dbReference>
<keyword evidence="5" id="KW-0408">Iron</keyword>
<keyword evidence="8" id="KW-1185">Reference proteome</keyword>
<evidence type="ECO:0000259" key="6">
    <source>
        <dbReference type="Pfam" id="PF02668"/>
    </source>
</evidence>
<gene>
    <name evidence="7" type="ORF">FYJ91_04870</name>
</gene>
<dbReference type="SUPFAM" id="SSF51197">
    <property type="entry name" value="Clavaminate synthase-like"/>
    <property type="match status" value="1"/>
</dbReference>
<dbReference type="InterPro" id="IPR051323">
    <property type="entry name" value="AtsK-like"/>
</dbReference>
<evidence type="ECO:0000256" key="2">
    <source>
        <dbReference type="ARBA" id="ARBA00022723"/>
    </source>
</evidence>
<evidence type="ECO:0000256" key="3">
    <source>
        <dbReference type="ARBA" id="ARBA00022964"/>
    </source>
</evidence>
<name>A0A5D9CCQ6_9SPHN</name>
<comment type="similarity">
    <text evidence="1">Belongs to the TfdA dioxygenase family.</text>
</comment>
<dbReference type="Gene3D" id="3.60.130.10">
    <property type="entry name" value="Clavaminate synthase-like"/>
    <property type="match status" value="1"/>
</dbReference>
<evidence type="ECO:0000256" key="4">
    <source>
        <dbReference type="ARBA" id="ARBA00023002"/>
    </source>
</evidence>
<dbReference type="GO" id="GO:0016706">
    <property type="term" value="F:2-oxoglutarate-dependent dioxygenase activity"/>
    <property type="evidence" value="ECO:0007669"/>
    <property type="project" value="TreeGrafter"/>
</dbReference>
<sequence>MAVLGVDEMKSLSASRDASAWEIPMLPGAAERLSAETGVRLSGMDLLDLDDTQYRQLAMLISSACVVVISDNPLTPPQQVEFARRLGDILIVPGVKRHVEQPELFVVENPAGSSAGADFFHSDASFLPRPPSYSILAGMEVPAFGGNTMFSNQYAAWATLSPALQDYLRDATARHGSARLTDPSQLTEGVPHHPLRRVHPLTKRTALYLTSLDRVQNIDGVPAQESAAILKFLYDHSCRPENVYRHRWMQDDVVIWDNRCTMHSAVGDAVSSDRVLHRVVCAGEVPAH</sequence>
<feature type="domain" description="TauD/TfdA-like" evidence="6">
    <location>
        <begin position="34"/>
        <end position="279"/>
    </location>
</feature>